<reference evidence="1 2" key="1">
    <citation type="journal article" date="2018" name="Evol. Lett.">
        <title>Horizontal gene cluster transfer increased hallucinogenic mushroom diversity.</title>
        <authorList>
            <person name="Reynolds H.T."/>
            <person name="Vijayakumar V."/>
            <person name="Gluck-Thaler E."/>
            <person name="Korotkin H.B."/>
            <person name="Matheny P.B."/>
            <person name="Slot J.C."/>
        </authorList>
    </citation>
    <scope>NUCLEOTIDE SEQUENCE [LARGE SCALE GENOMIC DNA]</scope>
    <source>
        <strain evidence="1 2">SRW20</strain>
    </source>
</reference>
<evidence type="ECO:0000313" key="1">
    <source>
        <dbReference type="EMBL" id="PPQ64296.1"/>
    </source>
</evidence>
<dbReference type="InterPro" id="IPR036047">
    <property type="entry name" value="F-box-like_dom_sf"/>
</dbReference>
<dbReference type="AlphaFoldDB" id="A0A409VBF2"/>
<sequence length="645" mass="75186">MPIQVSQLVRAAYRLFFKRNNGCYFLRLDPDILVHHIFPFLLVEELISVRMVNRALYILTHEPYIWKQYLNTITFPVCPIRPTFNPLDPAATYELETLVTSACALYRSWVGRPKIASENILVARNKIVDLKLLPGGKFLVASVKDRNNFRFYIHVYAMDVMYGSRLLARLPTYYKVYDLQAKYMDHRGKPGIMISYTRRRFKFGVPVNLRHDINELHHRAYFDQYHPLIYEACCIHMPLDAVEALIRPELVPLRNDTYLNTARAMDKPFVEVLTYQTDFEIHQPTLFEDEYRPCLAFAEDRAGESVVQVITLDNRFGHTLSFKAHGDFQGVPHRVRAIRYLPCERGLFIIRSICPQPQSNETIAFEIYNCPKPRDPEMDEPLYERLSVEPVRAWDWEDRFKIQGEIVISDPVPPTKVAPNYPGLRVEDTPPTLWVFAPSDNPRGCAYWWFRAQPTDQTRQDWCYTQTESAPYLHRSKKNRERALPGSERTLYLELDNDNISEASILSRIRRFYWPVERFPEQFNFTVPTTQAASPVTRPQAEEIGMHAMSAKDTVIMDIKDTKHMRRTVNSLGGVIAITWDEYSGKICLAAEQEDKIRVYDLAPIAEPHRKLAYKWREQLIGLQQGTINMNLARTGLFDLNSPFY</sequence>
<comment type="caution">
    <text evidence="1">The sequence shown here is derived from an EMBL/GenBank/DDBJ whole genome shotgun (WGS) entry which is preliminary data.</text>
</comment>
<dbReference type="SUPFAM" id="SSF81383">
    <property type="entry name" value="F-box domain"/>
    <property type="match status" value="1"/>
</dbReference>
<proteinExistence type="predicted"/>
<gene>
    <name evidence="1" type="ORF">CVT26_002179</name>
</gene>
<dbReference type="CDD" id="cd09917">
    <property type="entry name" value="F-box_SF"/>
    <property type="match status" value="1"/>
</dbReference>
<keyword evidence="2" id="KW-1185">Reference proteome</keyword>
<organism evidence="1 2">
    <name type="scientific">Gymnopilus dilepis</name>
    <dbReference type="NCBI Taxonomy" id="231916"/>
    <lineage>
        <taxon>Eukaryota</taxon>
        <taxon>Fungi</taxon>
        <taxon>Dikarya</taxon>
        <taxon>Basidiomycota</taxon>
        <taxon>Agaricomycotina</taxon>
        <taxon>Agaricomycetes</taxon>
        <taxon>Agaricomycetidae</taxon>
        <taxon>Agaricales</taxon>
        <taxon>Agaricineae</taxon>
        <taxon>Hymenogastraceae</taxon>
        <taxon>Gymnopilus</taxon>
    </lineage>
</organism>
<evidence type="ECO:0000313" key="2">
    <source>
        <dbReference type="Proteomes" id="UP000284706"/>
    </source>
</evidence>
<dbReference type="OrthoDB" id="3219396at2759"/>
<evidence type="ECO:0008006" key="3">
    <source>
        <dbReference type="Google" id="ProtNLM"/>
    </source>
</evidence>
<protein>
    <recommendedName>
        <fullName evidence="3">F-box domain-containing protein</fullName>
    </recommendedName>
</protein>
<dbReference type="EMBL" id="NHYE01005668">
    <property type="protein sequence ID" value="PPQ64296.1"/>
    <property type="molecule type" value="Genomic_DNA"/>
</dbReference>
<accession>A0A409VBF2</accession>
<dbReference type="Proteomes" id="UP000284706">
    <property type="component" value="Unassembled WGS sequence"/>
</dbReference>
<dbReference type="InParanoid" id="A0A409VBF2"/>
<name>A0A409VBF2_9AGAR</name>